<evidence type="ECO:0000256" key="1">
    <source>
        <dbReference type="SAM" id="MobiDB-lite"/>
    </source>
</evidence>
<organism evidence="2 3">
    <name type="scientific">Rangifer tarandus platyrhynchus</name>
    <name type="common">Svalbard reindeer</name>
    <dbReference type="NCBI Taxonomy" id="3082113"/>
    <lineage>
        <taxon>Eukaryota</taxon>
        <taxon>Metazoa</taxon>
        <taxon>Chordata</taxon>
        <taxon>Craniata</taxon>
        <taxon>Vertebrata</taxon>
        <taxon>Euteleostomi</taxon>
        <taxon>Mammalia</taxon>
        <taxon>Eutheria</taxon>
        <taxon>Laurasiatheria</taxon>
        <taxon>Artiodactyla</taxon>
        <taxon>Ruminantia</taxon>
        <taxon>Pecora</taxon>
        <taxon>Cervidae</taxon>
        <taxon>Odocoileinae</taxon>
        <taxon>Rangifer</taxon>
    </lineage>
</organism>
<accession>A0ABN8YV93</accession>
<sequence length="84" mass="8576">MAAGRSRPAASPGAQRLLPGFGTGGYARSPGPQVPTARSAAHRPGTGPYRPLRTVPRKRPGAAALLAHPAPRTAGSRLTRFLGA</sequence>
<feature type="region of interest" description="Disordered" evidence="1">
    <location>
        <begin position="1"/>
        <end position="55"/>
    </location>
</feature>
<evidence type="ECO:0000313" key="3">
    <source>
        <dbReference type="Proteomes" id="UP001176941"/>
    </source>
</evidence>
<name>A0ABN8YV93_RANTA</name>
<keyword evidence="3" id="KW-1185">Reference proteome</keyword>
<protein>
    <submittedName>
        <fullName evidence="2">Uncharacterized protein</fullName>
    </submittedName>
</protein>
<gene>
    <name evidence="2" type="ORF">MRATA1EN1_LOCUS14479</name>
</gene>
<proteinExistence type="predicted"/>
<reference evidence="2" key="1">
    <citation type="submission" date="2023-04" db="EMBL/GenBank/DDBJ databases">
        <authorList>
            <consortium name="ELIXIR-Norway"/>
        </authorList>
    </citation>
    <scope>NUCLEOTIDE SEQUENCE [LARGE SCALE GENOMIC DNA]</scope>
</reference>
<dbReference type="EMBL" id="OX459960">
    <property type="protein sequence ID" value="CAI9165517.1"/>
    <property type="molecule type" value="Genomic_DNA"/>
</dbReference>
<evidence type="ECO:0000313" key="2">
    <source>
        <dbReference type="EMBL" id="CAI9165517.1"/>
    </source>
</evidence>
<dbReference type="Proteomes" id="UP001176941">
    <property type="component" value="Chromosome 24"/>
</dbReference>